<protein>
    <submittedName>
        <fullName evidence="1">Polyketide cyclase</fullName>
    </submittedName>
</protein>
<keyword evidence="4" id="KW-1185">Reference proteome</keyword>
<sequence>MKKYDSTASRLLVSVRSAAICTLGLGVGVMPASAANLTRSIEVSSAAAEVWSVIGPFCAIKDWLPPVGQCIADGKSPPTRTLVTRDGKASFVETQTARNDKDYSYSYAFLSSPLPVSQYKSTIKVTAKGEGASVVTWTGIYTPDPGREKEAVDALGGVYDSGLAAIRDRFKK</sequence>
<dbReference type="EMBL" id="NAFK01000175">
    <property type="protein sequence ID" value="OSJ22702.1"/>
    <property type="molecule type" value="Genomic_DNA"/>
</dbReference>
<dbReference type="RefSeq" id="WP_026232494.1">
    <property type="nucleotide sequence ID" value="NZ_JAFBBN010000001.1"/>
</dbReference>
<evidence type="ECO:0000313" key="4">
    <source>
        <dbReference type="Proteomes" id="UP000193884"/>
    </source>
</evidence>
<dbReference type="SUPFAM" id="SSF55961">
    <property type="entry name" value="Bet v1-like"/>
    <property type="match status" value="1"/>
</dbReference>
<dbReference type="Pfam" id="PF10604">
    <property type="entry name" value="Polyketide_cyc2"/>
    <property type="match status" value="1"/>
</dbReference>
<name>A0A1X3F620_9BRAD</name>
<accession>A0A1X3F620</accession>
<dbReference type="EMBL" id="NAFI01000170">
    <property type="protein sequence ID" value="OSJ11051.1"/>
    <property type="molecule type" value="Genomic_DNA"/>
</dbReference>
<dbReference type="PANTHER" id="PTHR39332">
    <property type="entry name" value="BLL4707 PROTEIN"/>
    <property type="match status" value="1"/>
</dbReference>
<reference evidence="3 4" key="1">
    <citation type="submission" date="2017-03" db="EMBL/GenBank/DDBJ databases">
        <title>Whole genome sequences of fourteen strains of Bradyrhizobium canariense and one strain of Bradyrhizobium japonicum isolated from Lupinus (Papilionoideae: Genisteae) species in Algeria.</title>
        <authorList>
            <person name="Crovadore J."/>
            <person name="Chekireb D."/>
            <person name="Brachmann A."/>
            <person name="Chablais R."/>
            <person name="Cochard B."/>
            <person name="Lefort F."/>
        </authorList>
    </citation>
    <scope>NUCLEOTIDE SEQUENCE [LARGE SCALE GENOMIC DNA]</scope>
    <source>
        <strain evidence="1 3">UBMA195</strain>
        <strain evidence="2 4">UBMAN05</strain>
    </source>
</reference>
<evidence type="ECO:0000313" key="2">
    <source>
        <dbReference type="EMBL" id="OSJ22702.1"/>
    </source>
</evidence>
<comment type="caution">
    <text evidence="1">The sequence shown here is derived from an EMBL/GenBank/DDBJ whole genome shotgun (WGS) entry which is preliminary data.</text>
</comment>
<dbReference type="CDD" id="cd07821">
    <property type="entry name" value="PYR_PYL_RCAR_like"/>
    <property type="match status" value="1"/>
</dbReference>
<dbReference type="OrthoDB" id="1364128at2"/>
<proteinExistence type="predicted"/>
<dbReference type="PANTHER" id="PTHR39332:SF7">
    <property type="entry name" value="SRPBCC FAMILY PROTEIN"/>
    <property type="match status" value="1"/>
</dbReference>
<evidence type="ECO:0000313" key="1">
    <source>
        <dbReference type="EMBL" id="OSJ11051.1"/>
    </source>
</evidence>
<dbReference type="InterPro" id="IPR023393">
    <property type="entry name" value="START-like_dom_sf"/>
</dbReference>
<organism evidence="1 3">
    <name type="scientific">Bradyrhizobium canariense</name>
    <dbReference type="NCBI Taxonomy" id="255045"/>
    <lineage>
        <taxon>Bacteria</taxon>
        <taxon>Pseudomonadati</taxon>
        <taxon>Pseudomonadota</taxon>
        <taxon>Alphaproteobacteria</taxon>
        <taxon>Hyphomicrobiales</taxon>
        <taxon>Nitrobacteraceae</taxon>
        <taxon>Bradyrhizobium</taxon>
    </lineage>
</organism>
<dbReference type="AlphaFoldDB" id="A0A1X3F620"/>
<dbReference type="Gene3D" id="3.30.530.20">
    <property type="match status" value="1"/>
</dbReference>
<dbReference type="Proteomes" id="UP000193553">
    <property type="component" value="Unassembled WGS sequence"/>
</dbReference>
<gene>
    <name evidence="2" type="ORF">BST63_31930</name>
    <name evidence="1" type="ORF">BSZ18_15835</name>
</gene>
<dbReference type="Proteomes" id="UP000193884">
    <property type="component" value="Unassembled WGS sequence"/>
</dbReference>
<evidence type="ECO:0000313" key="3">
    <source>
        <dbReference type="Proteomes" id="UP000193553"/>
    </source>
</evidence>
<dbReference type="InterPro" id="IPR019587">
    <property type="entry name" value="Polyketide_cyclase/dehydratase"/>
</dbReference>